<feature type="region of interest" description="Disordered" evidence="1">
    <location>
        <begin position="48"/>
        <end position="70"/>
    </location>
</feature>
<evidence type="ECO:0000313" key="2">
    <source>
        <dbReference type="EMBL" id="VTJ72475.1"/>
    </source>
</evidence>
<proteinExistence type="predicted"/>
<dbReference type="Proteomes" id="UP000335636">
    <property type="component" value="Unassembled WGS sequence"/>
</dbReference>
<gene>
    <name evidence="2" type="ORF">MONAX_5E038598</name>
</gene>
<accession>A0A5E4BSK5</accession>
<name>A0A5E4BSK5_MARMO</name>
<protein>
    <submittedName>
        <fullName evidence="2">Uncharacterized protein</fullName>
    </submittedName>
</protein>
<evidence type="ECO:0000313" key="3">
    <source>
        <dbReference type="Proteomes" id="UP000335636"/>
    </source>
</evidence>
<feature type="non-terminal residue" evidence="2">
    <location>
        <position position="70"/>
    </location>
</feature>
<keyword evidence="3" id="KW-1185">Reference proteome</keyword>
<dbReference type="EMBL" id="CABDUW010000624">
    <property type="protein sequence ID" value="VTJ72475.1"/>
    <property type="molecule type" value="Genomic_DNA"/>
</dbReference>
<organism evidence="2 3">
    <name type="scientific">Marmota monax</name>
    <name type="common">Woodchuck</name>
    <dbReference type="NCBI Taxonomy" id="9995"/>
    <lineage>
        <taxon>Eukaryota</taxon>
        <taxon>Metazoa</taxon>
        <taxon>Chordata</taxon>
        <taxon>Craniata</taxon>
        <taxon>Vertebrata</taxon>
        <taxon>Euteleostomi</taxon>
        <taxon>Mammalia</taxon>
        <taxon>Eutheria</taxon>
        <taxon>Euarchontoglires</taxon>
        <taxon>Glires</taxon>
        <taxon>Rodentia</taxon>
        <taxon>Sciuromorpha</taxon>
        <taxon>Sciuridae</taxon>
        <taxon>Xerinae</taxon>
        <taxon>Marmotini</taxon>
        <taxon>Marmota</taxon>
    </lineage>
</organism>
<evidence type="ECO:0000256" key="1">
    <source>
        <dbReference type="SAM" id="MobiDB-lite"/>
    </source>
</evidence>
<reference evidence="2" key="1">
    <citation type="submission" date="2019-04" db="EMBL/GenBank/DDBJ databases">
        <authorList>
            <person name="Alioto T."/>
            <person name="Alioto T."/>
        </authorList>
    </citation>
    <scope>NUCLEOTIDE SEQUENCE [LARGE SCALE GENOMIC DNA]</scope>
</reference>
<comment type="caution">
    <text evidence="2">The sequence shown here is derived from an EMBL/GenBank/DDBJ whole genome shotgun (WGS) entry which is preliminary data.</text>
</comment>
<feature type="non-terminal residue" evidence="2">
    <location>
        <position position="1"/>
    </location>
</feature>
<dbReference type="AlphaFoldDB" id="A0A5E4BSK5"/>
<sequence length="70" mass="7698">ALSAARESWEYDSGARDLQSPDLQSQWALQKLLEYGRSSLHQQTALHKSLTQSPHLGNSVGGSYLELANT</sequence>